<evidence type="ECO:0000313" key="10">
    <source>
        <dbReference type="Proteomes" id="UP000037023"/>
    </source>
</evidence>
<evidence type="ECO:0000256" key="7">
    <source>
        <dbReference type="RuleBase" id="RU363032"/>
    </source>
</evidence>
<feature type="domain" description="ABC transmembrane type-1" evidence="8">
    <location>
        <begin position="95"/>
        <end position="328"/>
    </location>
</feature>
<dbReference type="RefSeq" id="WP_033204322.1">
    <property type="nucleotide sequence ID" value="NZ_LGUP01000048.1"/>
</dbReference>
<dbReference type="PATRIC" id="fig|1938.6.peg.1699"/>
<feature type="transmembrane region" description="Helical" evidence="7">
    <location>
        <begin position="134"/>
        <end position="155"/>
    </location>
</feature>
<feature type="transmembrane region" description="Helical" evidence="7">
    <location>
        <begin position="305"/>
        <end position="327"/>
    </location>
</feature>
<dbReference type="OrthoDB" id="9778910at2"/>
<dbReference type="GO" id="GO:0071916">
    <property type="term" value="F:dipeptide transmembrane transporter activity"/>
    <property type="evidence" value="ECO:0007669"/>
    <property type="project" value="TreeGrafter"/>
</dbReference>
<reference evidence="9 10" key="1">
    <citation type="submission" date="2015-06" db="EMBL/GenBank/DDBJ databases">
        <authorList>
            <person name="Hoefler B.C."/>
            <person name="Straight P.D."/>
        </authorList>
    </citation>
    <scope>NUCLEOTIDE SEQUENCE [LARGE SCALE GENOMIC DNA]</scope>
    <source>
        <strain evidence="9 10">NRRL 3427</strain>
    </source>
</reference>
<dbReference type="PANTHER" id="PTHR43163">
    <property type="entry name" value="DIPEPTIDE TRANSPORT SYSTEM PERMEASE PROTEIN DPPB-RELATED"/>
    <property type="match status" value="1"/>
</dbReference>
<dbReference type="GO" id="GO:0005886">
    <property type="term" value="C:plasma membrane"/>
    <property type="evidence" value="ECO:0007669"/>
    <property type="project" value="UniProtKB-SubCell"/>
</dbReference>
<comment type="caution">
    <text evidence="9">The sequence shown here is derived from an EMBL/GenBank/DDBJ whole genome shotgun (WGS) entry which is preliminary data.</text>
</comment>
<dbReference type="Proteomes" id="UP000037023">
    <property type="component" value="Unassembled WGS sequence"/>
</dbReference>
<keyword evidence="2 7" id="KW-0813">Transport</keyword>
<organism evidence="9 10">
    <name type="scientific">Streptomyces viridochromogenes</name>
    <dbReference type="NCBI Taxonomy" id="1938"/>
    <lineage>
        <taxon>Bacteria</taxon>
        <taxon>Bacillati</taxon>
        <taxon>Actinomycetota</taxon>
        <taxon>Actinomycetes</taxon>
        <taxon>Kitasatosporales</taxon>
        <taxon>Streptomycetaceae</taxon>
        <taxon>Streptomyces</taxon>
    </lineage>
</organism>
<dbReference type="InterPro" id="IPR035906">
    <property type="entry name" value="MetI-like_sf"/>
</dbReference>
<dbReference type="Pfam" id="PF00528">
    <property type="entry name" value="BPD_transp_1"/>
    <property type="match status" value="1"/>
</dbReference>
<dbReference type="Gene3D" id="1.10.3720.10">
    <property type="entry name" value="MetI-like"/>
    <property type="match status" value="1"/>
</dbReference>
<evidence type="ECO:0000256" key="5">
    <source>
        <dbReference type="ARBA" id="ARBA00022989"/>
    </source>
</evidence>
<evidence type="ECO:0000313" key="9">
    <source>
        <dbReference type="EMBL" id="KOG33799.1"/>
    </source>
</evidence>
<evidence type="ECO:0000256" key="6">
    <source>
        <dbReference type="ARBA" id="ARBA00023136"/>
    </source>
</evidence>
<feature type="transmembrane region" description="Helical" evidence="7">
    <location>
        <begin position="263"/>
        <end position="285"/>
    </location>
</feature>
<gene>
    <name evidence="9" type="ORF">ADK34_07760</name>
</gene>
<dbReference type="InterPro" id="IPR045621">
    <property type="entry name" value="BPD_transp_1_N"/>
</dbReference>
<feature type="transmembrane region" description="Helical" evidence="7">
    <location>
        <begin position="101"/>
        <end position="122"/>
    </location>
</feature>
<evidence type="ECO:0000256" key="2">
    <source>
        <dbReference type="ARBA" id="ARBA00022448"/>
    </source>
</evidence>
<comment type="subcellular location">
    <subcellularLocation>
        <location evidence="1 7">Cell membrane</location>
        <topology evidence="1 7">Multi-pass membrane protein</topology>
    </subcellularLocation>
</comment>
<dbReference type="PROSITE" id="PS50928">
    <property type="entry name" value="ABC_TM1"/>
    <property type="match status" value="1"/>
</dbReference>
<dbReference type="Pfam" id="PF19300">
    <property type="entry name" value="BPD_transp_1_N"/>
    <property type="match status" value="1"/>
</dbReference>
<comment type="similarity">
    <text evidence="7">Belongs to the binding-protein-dependent transport system permease family.</text>
</comment>
<sequence length="338" mass="35727">MPRFLLRRLRGSLLVLLGVSAITFLLARVIPSNPALTYVGAKATPEEVERVTHALGLDQPLPVQYLSYLRNVLTGDWGTSIATKQPVLGELGDRLPATLELVGAAMAVALVLGVTLGCIAAVRPGRLIDQAVRLLSIAGVSVPAFWLGLLLQLLVFGRLGLLPPTGRIDSDLEFTAPIHSITGLNTVDALLTGNGAALASAAAHLILPALTLAAYPLGVVARMTRTSMLEALQQDHIRVGRAYGVPERTLVWRVALRNALPPTVTVLGLTAAYALTGAFFVEVVFDWPGLGQYAASGLLSLDYPAVMGVTLIGAIAYVLVNLAVDLVHARLDPRVRPA</sequence>
<evidence type="ECO:0000256" key="1">
    <source>
        <dbReference type="ARBA" id="ARBA00004651"/>
    </source>
</evidence>
<feature type="transmembrane region" description="Helical" evidence="7">
    <location>
        <begin position="196"/>
        <end position="218"/>
    </location>
</feature>
<dbReference type="AlphaFoldDB" id="A0A0L8L6S3"/>
<keyword evidence="5 7" id="KW-1133">Transmembrane helix</keyword>
<proteinExistence type="inferred from homology"/>
<protein>
    <submittedName>
        <fullName evidence="9">Peptide ABC transporter permease</fullName>
    </submittedName>
</protein>
<dbReference type="EMBL" id="LGUP01000048">
    <property type="protein sequence ID" value="KOG33799.1"/>
    <property type="molecule type" value="Genomic_DNA"/>
</dbReference>
<dbReference type="PANTHER" id="PTHR43163:SF6">
    <property type="entry name" value="DIPEPTIDE TRANSPORT SYSTEM PERMEASE PROTEIN DPPB-RELATED"/>
    <property type="match status" value="1"/>
</dbReference>
<evidence type="ECO:0000256" key="3">
    <source>
        <dbReference type="ARBA" id="ARBA00022475"/>
    </source>
</evidence>
<keyword evidence="3" id="KW-1003">Cell membrane</keyword>
<dbReference type="InterPro" id="IPR000515">
    <property type="entry name" value="MetI-like"/>
</dbReference>
<evidence type="ECO:0000259" key="8">
    <source>
        <dbReference type="PROSITE" id="PS50928"/>
    </source>
</evidence>
<keyword evidence="4 7" id="KW-0812">Transmembrane</keyword>
<evidence type="ECO:0000256" key="4">
    <source>
        <dbReference type="ARBA" id="ARBA00022692"/>
    </source>
</evidence>
<dbReference type="CDD" id="cd06261">
    <property type="entry name" value="TM_PBP2"/>
    <property type="match status" value="1"/>
</dbReference>
<keyword evidence="6 7" id="KW-0472">Membrane</keyword>
<name>A0A0L8L6S3_STRVR</name>
<dbReference type="SUPFAM" id="SSF161098">
    <property type="entry name" value="MetI-like"/>
    <property type="match status" value="1"/>
</dbReference>
<accession>A0A0L8L6S3</accession>
<feature type="transmembrane region" description="Helical" evidence="7">
    <location>
        <begin position="12"/>
        <end position="30"/>
    </location>
</feature>